<feature type="transmembrane region" description="Helical" evidence="9">
    <location>
        <begin position="322"/>
        <end position="346"/>
    </location>
</feature>
<dbReference type="Gene3D" id="1.20.1250.20">
    <property type="entry name" value="MFS general substrate transporter like domains"/>
    <property type="match status" value="1"/>
</dbReference>
<dbReference type="Proteomes" id="UP001344888">
    <property type="component" value="Unassembled WGS sequence"/>
</dbReference>
<dbReference type="EMBL" id="JARSFG010000019">
    <property type="protein sequence ID" value="MEC1179659.1"/>
    <property type="molecule type" value="Genomic_DNA"/>
</dbReference>
<dbReference type="Gene3D" id="1.10.357.10">
    <property type="entry name" value="Tetracycline Repressor, domain 2"/>
    <property type="match status" value="1"/>
</dbReference>
<dbReference type="InterPro" id="IPR041612">
    <property type="entry name" value="YfiR_C"/>
</dbReference>
<evidence type="ECO:0000259" key="10">
    <source>
        <dbReference type="PROSITE" id="PS50850"/>
    </source>
</evidence>
<feature type="DNA-binding region" description="H-T-H motif" evidence="8">
    <location>
        <begin position="452"/>
        <end position="471"/>
    </location>
</feature>
<feature type="transmembrane region" description="Helical" evidence="9">
    <location>
        <begin position="170"/>
        <end position="189"/>
    </location>
</feature>
<keyword evidence="6 8" id="KW-0238">DNA-binding</keyword>
<dbReference type="Pfam" id="PF07690">
    <property type="entry name" value="MFS_1"/>
    <property type="match status" value="1"/>
</dbReference>
<evidence type="ECO:0000256" key="5">
    <source>
        <dbReference type="ARBA" id="ARBA00022989"/>
    </source>
</evidence>
<dbReference type="InterPro" id="IPR001647">
    <property type="entry name" value="HTH_TetR"/>
</dbReference>
<evidence type="ECO:0000256" key="4">
    <source>
        <dbReference type="ARBA" id="ARBA00022692"/>
    </source>
</evidence>
<dbReference type="RefSeq" id="WP_326124145.1">
    <property type="nucleotide sequence ID" value="NZ_JARSFG010000019.1"/>
</dbReference>
<evidence type="ECO:0000256" key="2">
    <source>
        <dbReference type="ARBA" id="ARBA00022448"/>
    </source>
</evidence>
<keyword evidence="7 9" id="KW-0472">Membrane</keyword>
<dbReference type="InterPro" id="IPR020846">
    <property type="entry name" value="MFS_dom"/>
</dbReference>
<keyword evidence="13" id="KW-1185">Reference proteome</keyword>
<evidence type="ECO:0000259" key="11">
    <source>
        <dbReference type="PROSITE" id="PS50977"/>
    </source>
</evidence>
<feature type="transmembrane region" description="Helical" evidence="9">
    <location>
        <begin position="16"/>
        <end position="43"/>
    </location>
</feature>
<feature type="domain" description="Major facilitator superfamily (MFS) profile" evidence="10">
    <location>
        <begin position="15"/>
        <end position="412"/>
    </location>
</feature>
<dbReference type="Pfam" id="PF00440">
    <property type="entry name" value="TetR_N"/>
    <property type="match status" value="1"/>
</dbReference>
<evidence type="ECO:0000256" key="6">
    <source>
        <dbReference type="ARBA" id="ARBA00023125"/>
    </source>
</evidence>
<keyword evidence="4 9" id="KW-0812">Transmembrane</keyword>
<keyword evidence="5 9" id="KW-1133">Transmembrane helix</keyword>
<evidence type="ECO:0000256" key="9">
    <source>
        <dbReference type="SAM" id="Phobius"/>
    </source>
</evidence>
<feature type="transmembrane region" description="Helical" evidence="9">
    <location>
        <begin position="220"/>
        <end position="245"/>
    </location>
</feature>
<sequence>MNSGSDSKHLYKNRAFLYLIASQIVSAIENWLDILAVIALVAVKWNASPLAVSGVMLVFVGPMVLFGPFSGVLSDRFDRRLIMLISDLFCVVLVVGVAFSTQLWHVYALLFLKSSFVALFIPSKNRNLKGIVKDDQIQAAMGISAMIDNGAKIIGPVLSGMIVATVGIQWAFYIDALTFALSAIFLLGVPKDNQKAKLTENQEQKMNIISNLLVEMKVGFSFLTTMPVILVSLIITTLLLLVLQIADTQFMVLLRGIFEDPVSVAGYSMAASGGGMLLASAIYTKKHIHSTLNCMFFGALGLGISLVGLAVMSQLPPTFLTIIYPLLFFLAGLSFGSAIIPLNIIVQKSTPVDKTGRVFGIINSMTTLGTLVGMISGGILSELFGVVTTFIVSGTSLIVVSLLTVIIKSKSINERRSQMSPKVSKQYKEERKLEILKAAETVFCQKGFEPTTMKDVVEQSGMSRGGVYQYFSSTEEMLKCILEERDEQFEKKIHYLIQNNQSVWETMASILDEYNKVSFNKISAVTYEYFVTGWRSEGMERIPYLLMRFNRTRDNLIKMLQKGVDTGEFSPKQHLSTIATFIINVTDGILLETHLTGKKEADTEGQIEALKLYLKNALQI</sequence>
<dbReference type="PANTHER" id="PTHR43266">
    <property type="entry name" value="MACROLIDE-EFFLUX PROTEIN"/>
    <property type="match status" value="1"/>
</dbReference>
<organism evidence="12 13">
    <name type="scientific">Metasolibacillus meyeri</name>
    <dbReference type="NCBI Taxonomy" id="1071052"/>
    <lineage>
        <taxon>Bacteria</taxon>
        <taxon>Bacillati</taxon>
        <taxon>Bacillota</taxon>
        <taxon>Bacilli</taxon>
        <taxon>Bacillales</taxon>
        <taxon>Caryophanaceae</taxon>
        <taxon>Metasolibacillus</taxon>
    </lineage>
</organism>
<proteinExistence type="predicted"/>
<dbReference type="GO" id="GO:0005886">
    <property type="term" value="C:plasma membrane"/>
    <property type="evidence" value="ECO:0007669"/>
    <property type="project" value="UniProtKB-SubCell"/>
</dbReference>
<gene>
    <name evidence="12" type="ORF">P9B03_14255</name>
</gene>
<feature type="transmembrane region" description="Helical" evidence="9">
    <location>
        <begin position="265"/>
        <end position="283"/>
    </location>
</feature>
<feature type="transmembrane region" description="Helical" evidence="9">
    <location>
        <begin position="49"/>
        <end position="69"/>
    </location>
</feature>
<dbReference type="PRINTS" id="PR00455">
    <property type="entry name" value="HTHTETR"/>
</dbReference>
<dbReference type="Pfam" id="PF17922">
    <property type="entry name" value="TetR_C_17"/>
    <property type="match status" value="1"/>
</dbReference>
<feature type="transmembrane region" description="Helical" evidence="9">
    <location>
        <begin position="295"/>
        <end position="316"/>
    </location>
</feature>
<feature type="transmembrane region" description="Helical" evidence="9">
    <location>
        <begin position="386"/>
        <end position="407"/>
    </location>
</feature>
<reference evidence="12 13" key="1">
    <citation type="submission" date="2023-03" db="EMBL/GenBank/DDBJ databases">
        <title>Bacillus Genome Sequencing.</title>
        <authorList>
            <person name="Dunlap C."/>
        </authorList>
    </citation>
    <scope>NUCLEOTIDE SEQUENCE [LARGE SCALE GENOMIC DNA]</scope>
    <source>
        <strain evidence="12 13">B-59205</strain>
    </source>
</reference>
<dbReference type="Gene3D" id="1.10.10.60">
    <property type="entry name" value="Homeodomain-like"/>
    <property type="match status" value="1"/>
</dbReference>
<dbReference type="PANTHER" id="PTHR43266:SF2">
    <property type="entry name" value="MAJOR FACILITATOR SUPERFAMILY (MFS) PROFILE DOMAIN-CONTAINING PROTEIN"/>
    <property type="match status" value="1"/>
</dbReference>
<evidence type="ECO:0000256" key="7">
    <source>
        <dbReference type="ARBA" id="ARBA00023136"/>
    </source>
</evidence>
<dbReference type="InterPro" id="IPR036259">
    <property type="entry name" value="MFS_trans_sf"/>
</dbReference>
<dbReference type="InterPro" id="IPR036271">
    <property type="entry name" value="Tet_transcr_reg_TetR-rel_C_sf"/>
</dbReference>
<feature type="transmembrane region" description="Helical" evidence="9">
    <location>
        <begin position="81"/>
        <end position="99"/>
    </location>
</feature>
<evidence type="ECO:0000256" key="3">
    <source>
        <dbReference type="ARBA" id="ARBA00022475"/>
    </source>
</evidence>
<dbReference type="InterPro" id="IPR009057">
    <property type="entry name" value="Homeodomain-like_sf"/>
</dbReference>
<dbReference type="GO" id="GO:0003677">
    <property type="term" value="F:DNA binding"/>
    <property type="evidence" value="ECO:0007669"/>
    <property type="project" value="UniProtKB-UniRule"/>
</dbReference>
<dbReference type="SUPFAM" id="SSF48498">
    <property type="entry name" value="Tetracyclin repressor-like, C-terminal domain"/>
    <property type="match status" value="1"/>
</dbReference>
<evidence type="ECO:0000313" key="12">
    <source>
        <dbReference type="EMBL" id="MEC1179659.1"/>
    </source>
</evidence>
<comment type="caution">
    <text evidence="12">The sequence shown here is derived from an EMBL/GenBank/DDBJ whole genome shotgun (WGS) entry which is preliminary data.</text>
</comment>
<dbReference type="SUPFAM" id="SSF103473">
    <property type="entry name" value="MFS general substrate transporter"/>
    <property type="match status" value="1"/>
</dbReference>
<protein>
    <submittedName>
        <fullName evidence="12">MFS transporter</fullName>
    </submittedName>
</protein>
<evidence type="ECO:0000256" key="1">
    <source>
        <dbReference type="ARBA" id="ARBA00004651"/>
    </source>
</evidence>
<dbReference type="AlphaFoldDB" id="A0AAW9NLB3"/>
<dbReference type="PROSITE" id="PS50977">
    <property type="entry name" value="HTH_TETR_2"/>
    <property type="match status" value="1"/>
</dbReference>
<keyword evidence="3" id="KW-1003">Cell membrane</keyword>
<evidence type="ECO:0000256" key="8">
    <source>
        <dbReference type="PROSITE-ProRule" id="PRU00335"/>
    </source>
</evidence>
<comment type="subcellular location">
    <subcellularLocation>
        <location evidence="1">Cell membrane</location>
        <topology evidence="1">Multi-pass membrane protein</topology>
    </subcellularLocation>
</comment>
<feature type="transmembrane region" description="Helical" evidence="9">
    <location>
        <begin position="358"/>
        <end position="380"/>
    </location>
</feature>
<dbReference type="InterPro" id="IPR011701">
    <property type="entry name" value="MFS"/>
</dbReference>
<dbReference type="GO" id="GO:0022857">
    <property type="term" value="F:transmembrane transporter activity"/>
    <property type="evidence" value="ECO:0007669"/>
    <property type="project" value="InterPro"/>
</dbReference>
<keyword evidence="2" id="KW-0813">Transport</keyword>
<name>A0AAW9NLB3_9BACL</name>
<evidence type="ECO:0000313" key="13">
    <source>
        <dbReference type="Proteomes" id="UP001344888"/>
    </source>
</evidence>
<dbReference type="SUPFAM" id="SSF46689">
    <property type="entry name" value="Homeodomain-like"/>
    <property type="match status" value="1"/>
</dbReference>
<dbReference type="CDD" id="cd06173">
    <property type="entry name" value="MFS_MefA_like"/>
    <property type="match status" value="1"/>
</dbReference>
<accession>A0AAW9NLB3</accession>
<feature type="domain" description="HTH tetR-type" evidence="11">
    <location>
        <begin position="429"/>
        <end position="489"/>
    </location>
</feature>
<dbReference type="PROSITE" id="PS50850">
    <property type="entry name" value="MFS"/>
    <property type="match status" value="1"/>
</dbReference>